<dbReference type="PANTHER" id="PTHR10098:SF108">
    <property type="entry name" value="TETRATRICOPEPTIDE REPEAT PROTEIN 28"/>
    <property type="match status" value="1"/>
</dbReference>
<evidence type="ECO:0000256" key="2">
    <source>
        <dbReference type="SAM" id="SignalP"/>
    </source>
</evidence>
<sequence length="965" mass="111629">MNLRFYLLIAFLLFSRYAFSQTQEDYDELMTVVYSHPVNSTEAQAAAKQMYELVEKEEVLQTIANYMILANIYKTQVVNEKQADHLMEKANQLIYGYNPSSKGSDEWMTKHLLEMYLSKDQAKAAAKYLDKHPEFESFNNLNMVAGALSLFNELTMAGKYYEKAMNTELGIDEYRSYSGYAYYLCKMGEYNLVEELIAKMKKLSEESPELWTMSYTLEYLNTQSFYSLLIGDYHSYIIDQKNLFDNYPDQSADECNFVQSSYHSVLATAYELIGNYDQALQEYYLADSSIRASNLCFNTKYPDSPIPSYVYPSYNIFLAQIGRQSDFTKPLDQLLRETNEYYDGLKTDESITELGRASIVGFLGGKDYHDIYQSYLKDLVTRKDFSVSTSPFSTYAFFCVRDRKLETAFDTYKDLFHVNQEWINDLIFTFGEKTFVTYYNSKLKDGYNNYHSFVRILIDSQNSMKNKALEQVYDNLLLTKSISFKSTQKRKKTFVQSNSPEIIARYNQWLAKKQLLIRAYQQHEEQEDIKVLDRKENKPDINLDELQAEVQQLENQLVQLTQNYEELLTISSPGWKEVRDRLQEGEAAIEVARFQWKDQRYYDDKAYYAAYIIRKDSQQPEVVYLPATAEDLDGKYYNLYRNTIQQRLDDSRSYDQYWKPIQERLIGIRKVYFSADGIYHLINLPTLKNGESNQYLLDEIQIQYVTSTANLLEDESTIKPKNSVLLGRPAYDTKGETTKPLSSDELQTRSFIGNFDEQSVIDLPGTEEEILAVKREMEKQRVQTRSYLGSEATEEVLYDLENPSILHIATHGYWNKTDNDASEKYRMFNAMINSGLLLAGVVNYYTADELPMSHDGVLTAYEAQNLALDGTDLVVLSACETGLGHFDAGEGVYGLQRAFRSAGATSIINSLWKVDDQATKDFMIAFYSHYLSGATKLHAFTAAQKSMQTKYNDPYYWGAFVLVGR</sequence>
<dbReference type="PANTHER" id="PTHR10098">
    <property type="entry name" value="RAPSYN-RELATED"/>
    <property type="match status" value="1"/>
</dbReference>
<organism evidence="4 5">
    <name type="scientific">Reichenbachiella agarivorans</name>
    <dbReference type="NCBI Taxonomy" id="2979464"/>
    <lineage>
        <taxon>Bacteria</taxon>
        <taxon>Pseudomonadati</taxon>
        <taxon>Bacteroidota</taxon>
        <taxon>Cytophagia</taxon>
        <taxon>Cytophagales</taxon>
        <taxon>Reichenbachiellaceae</taxon>
        <taxon>Reichenbachiella</taxon>
    </lineage>
</organism>
<keyword evidence="1" id="KW-0175">Coiled coil</keyword>
<keyword evidence="5" id="KW-1185">Reference proteome</keyword>
<proteinExistence type="predicted"/>
<feature type="signal peptide" evidence="2">
    <location>
        <begin position="1"/>
        <end position="20"/>
    </location>
</feature>
<evidence type="ECO:0000313" key="5">
    <source>
        <dbReference type="Proteomes" id="UP001065174"/>
    </source>
</evidence>
<feature type="domain" description="CHAT" evidence="3">
    <location>
        <begin position="654"/>
        <end position="965"/>
    </location>
</feature>
<evidence type="ECO:0000256" key="1">
    <source>
        <dbReference type="SAM" id="Coils"/>
    </source>
</evidence>
<reference evidence="4" key="1">
    <citation type="submission" date="2022-09" db="EMBL/GenBank/DDBJ databases">
        <title>Comparative genomics and taxonomic characterization of three novel marine species of genus Reichenbachiella exhibiting antioxidant and polysaccharide degradation activities.</title>
        <authorList>
            <person name="Muhammad N."/>
            <person name="Lee Y.-J."/>
            <person name="Ko J."/>
            <person name="Kim S.-G."/>
        </authorList>
    </citation>
    <scope>NUCLEOTIDE SEQUENCE</scope>
    <source>
        <strain evidence="4">BKB1-1</strain>
    </source>
</reference>
<name>A0ABY6CMF1_9BACT</name>
<dbReference type="EMBL" id="CP106679">
    <property type="protein sequence ID" value="UXP31689.1"/>
    <property type="molecule type" value="Genomic_DNA"/>
</dbReference>
<dbReference type="RefSeq" id="WP_262309128.1">
    <property type="nucleotide sequence ID" value="NZ_CP106679.1"/>
</dbReference>
<accession>A0ABY6CMF1</accession>
<dbReference type="SUPFAM" id="SSF48452">
    <property type="entry name" value="TPR-like"/>
    <property type="match status" value="1"/>
</dbReference>
<dbReference type="InterPro" id="IPR011990">
    <property type="entry name" value="TPR-like_helical_dom_sf"/>
</dbReference>
<feature type="chain" id="PRO_5047430048" evidence="2">
    <location>
        <begin position="21"/>
        <end position="965"/>
    </location>
</feature>
<dbReference type="Pfam" id="PF12770">
    <property type="entry name" value="CHAT"/>
    <property type="match status" value="1"/>
</dbReference>
<gene>
    <name evidence="4" type="ORF">N6H18_15170</name>
</gene>
<dbReference type="InterPro" id="IPR024983">
    <property type="entry name" value="CHAT_dom"/>
</dbReference>
<evidence type="ECO:0000313" key="4">
    <source>
        <dbReference type="EMBL" id="UXP31689.1"/>
    </source>
</evidence>
<dbReference type="Proteomes" id="UP001065174">
    <property type="component" value="Chromosome"/>
</dbReference>
<evidence type="ECO:0000259" key="3">
    <source>
        <dbReference type="Pfam" id="PF12770"/>
    </source>
</evidence>
<keyword evidence="2" id="KW-0732">Signal</keyword>
<feature type="coiled-coil region" evidence="1">
    <location>
        <begin position="506"/>
        <end position="570"/>
    </location>
</feature>
<protein>
    <submittedName>
        <fullName evidence="4">CHAT domain-containing protein</fullName>
    </submittedName>
</protein>